<proteinExistence type="predicted"/>
<protein>
    <submittedName>
        <fullName evidence="1">Uncharacterized protein</fullName>
    </submittedName>
</protein>
<reference evidence="1" key="1">
    <citation type="submission" date="2022-07" db="EMBL/GenBank/DDBJ databases">
        <title>Phylogenomic reconstructions and comparative analyses of Kickxellomycotina fungi.</title>
        <authorList>
            <person name="Reynolds N.K."/>
            <person name="Stajich J.E."/>
            <person name="Barry K."/>
            <person name="Grigoriev I.V."/>
            <person name="Crous P."/>
            <person name="Smith M.E."/>
        </authorList>
    </citation>
    <scope>NUCLEOTIDE SEQUENCE</scope>
    <source>
        <strain evidence="1">BCRC 34780</strain>
    </source>
</reference>
<name>A0ACC1LCD5_9FUNG</name>
<dbReference type="EMBL" id="JANBUN010000261">
    <property type="protein sequence ID" value="KAJ2805272.1"/>
    <property type="molecule type" value="Genomic_DNA"/>
</dbReference>
<keyword evidence="2" id="KW-1185">Reference proteome</keyword>
<accession>A0ACC1LCD5</accession>
<evidence type="ECO:0000313" key="2">
    <source>
        <dbReference type="Proteomes" id="UP001140087"/>
    </source>
</evidence>
<sequence length="121" mass="12639">MWQLAEPPLADDGGPGRPASDRMVVVSTARGIGDWIGHVSLAGAPGQVSWTVYSRALPLESVSQSQVVLVCVADATHLLARAGTAFWARVALDKSAIGDELLDATPELTSMLGSRASMLIV</sequence>
<dbReference type="Proteomes" id="UP001140087">
    <property type="component" value="Unassembled WGS sequence"/>
</dbReference>
<evidence type="ECO:0000313" key="1">
    <source>
        <dbReference type="EMBL" id="KAJ2805272.1"/>
    </source>
</evidence>
<comment type="caution">
    <text evidence="1">The sequence shown here is derived from an EMBL/GenBank/DDBJ whole genome shotgun (WGS) entry which is preliminary data.</text>
</comment>
<gene>
    <name evidence="1" type="ORF">H4R21_001317</name>
</gene>
<organism evidence="1 2">
    <name type="scientific">Coemansia helicoidea</name>
    <dbReference type="NCBI Taxonomy" id="1286919"/>
    <lineage>
        <taxon>Eukaryota</taxon>
        <taxon>Fungi</taxon>
        <taxon>Fungi incertae sedis</taxon>
        <taxon>Zoopagomycota</taxon>
        <taxon>Kickxellomycotina</taxon>
        <taxon>Kickxellomycetes</taxon>
        <taxon>Kickxellales</taxon>
        <taxon>Kickxellaceae</taxon>
        <taxon>Coemansia</taxon>
    </lineage>
</organism>